<proteinExistence type="predicted"/>
<dbReference type="InterPro" id="IPR001173">
    <property type="entry name" value="Glyco_trans_2-like"/>
</dbReference>
<dbReference type="PANTHER" id="PTHR10859">
    <property type="entry name" value="GLYCOSYL TRANSFERASE"/>
    <property type="match status" value="1"/>
</dbReference>
<dbReference type="InterPro" id="IPR029044">
    <property type="entry name" value="Nucleotide-diphossugar_trans"/>
</dbReference>
<organism evidence="2 3">
    <name type="scientific">Hymenobacter guriensis</name>
    <dbReference type="NCBI Taxonomy" id="2793065"/>
    <lineage>
        <taxon>Bacteria</taxon>
        <taxon>Pseudomonadati</taxon>
        <taxon>Bacteroidota</taxon>
        <taxon>Cytophagia</taxon>
        <taxon>Cytophagales</taxon>
        <taxon>Hymenobacteraceae</taxon>
        <taxon>Hymenobacter</taxon>
    </lineage>
</organism>
<dbReference type="Pfam" id="PF00535">
    <property type="entry name" value="Glycos_transf_2"/>
    <property type="match status" value="1"/>
</dbReference>
<evidence type="ECO:0000313" key="2">
    <source>
        <dbReference type="EMBL" id="MBG8554416.1"/>
    </source>
</evidence>
<protein>
    <submittedName>
        <fullName evidence="2">Glycosyltransferase</fullName>
    </submittedName>
</protein>
<keyword evidence="3" id="KW-1185">Reference proteome</keyword>
<dbReference type="Proteomes" id="UP000601099">
    <property type="component" value="Unassembled WGS sequence"/>
</dbReference>
<sequence>MLTSVDLILPCYNPPANWVSNLAASVERLARLLPHIDLHVLVVNDGSTHGVGPAEVAHLRELLPTARYLAYSANQGKGYALRYGVQHAQHALCLFTDIDFPYEEVSVQQVLAALQAGADIAVGSRSPQYYAQVPRARIVISKLLRRSTHYLLGLQVSDTQCGLKGFNARGRAVFLATTINRYLFDLEFIYLASRPEAGLRVMPVPVQLRPSVVFSRMNLGVLLTEGSSFLKLLVQRVR</sequence>
<dbReference type="SUPFAM" id="SSF53448">
    <property type="entry name" value="Nucleotide-diphospho-sugar transferases"/>
    <property type="match status" value="1"/>
</dbReference>
<accession>A0ABS0L2S5</accession>
<evidence type="ECO:0000259" key="1">
    <source>
        <dbReference type="Pfam" id="PF00535"/>
    </source>
</evidence>
<dbReference type="EMBL" id="JADWYK010000007">
    <property type="protein sequence ID" value="MBG8554416.1"/>
    <property type="molecule type" value="Genomic_DNA"/>
</dbReference>
<dbReference type="PANTHER" id="PTHR10859:SF91">
    <property type="entry name" value="DOLICHYL-PHOSPHATE BETA-GLUCOSYLTRANSFERASE"/>
    <property type="match status" value="1"/>
</dbReference>
<dbReference type="Gene3D" id="3.90.550.10">
    <property type="entry name" value="Spore Coat Polysaccharide Biosynthesis Protein SpsA, Chain A"/>
    <property type="match status" value="1"/>
</dbReference>
<reference evidence="2 3" key="1">
    <citation type="submission" date="2020-11" db="EMBL/GenBank/DDBJ databases">
        <title>Hymenobacter sp.</title>
        <authorList>
            <person name="Kim M.K."/>
        </authorList>
    </citation>
    <scope>NUCLEOTIDE SEQUENCE [LARGE SCALE GENOMIC DNA]</scope>
    <source>
        <strain evidence="2 3">BT594</strain>
    </source>
</reference>
<evidence type="ECO:0000313" key="3">
    <source>
        <dbReference type="Proteomes" id="UP000601099"/>
    </source>
</evidence>
<dbReference type="RefSeq" id="WP_196955439.1">
    <property type="nucleotide sequence ID" value="NZ_JADWYK010000007.1"/>
</dbReference>
<comment type="caution">
    <text evidence="2">The sequence shown here is derived from an EMBL/GenBank/DDBJ whole genome shotgun (WGS) entry which is preliminary data.</text>
</comment>
<feature type="domain" description="Glycosyltransferase 2-like" evidence="1">
    <location>
        <begin position="7"/>
        <end position="161"/>
    </location>
</feature>
<name>A0ABS0L2S5_9BACT</name>
<gene>
    <name evidence="2" type="ORF">I5L79_12720</name>
</gene>